<evidence type="ECO:0000256" key="1">
    <source>
        <dbReference type="SAM" id="SignalP"/>
    </source>
</evidence>
<dbReference type="Proteomes" id="UP000494330">
    <property type="component" value="Unassembled WGS sequence"/>
</dbReference>
<evidence type="ECO:0000313" key="2">
    <source>
        <dbReference type="EMBL" id="VWC29115.1"/>
    </source>
</evidence>
<dbReference type="AlphaFoldDB" id="A0A6P2QZG6"/>
<organism evidence="2 3">
    <name type="scientific">Burkholderia paludis</name>
    <dbReference type="NCBI Taxonomy" id="1506587"/>
    <lineage>
        <taxon>Bacteria</taxon>
        <taxon>Pseudomonadati</taxon>
        <taxon>Pseudomonadota</taxon>
        <taxon>Betaproteobacteria</taxon>
        <taxon>Burkholderiales</taxon>
        <taxon>Burkholderiaceae</taxon>
        <taxon>Burkholderia</taxon>
        <taxon>Burkholderia cepacia complex</taxon>
    </lineage>
</organism>
<dbReference type="EMBL" id="CABVQD010000032">
    <property type="protein sequence ID" value="VWC29115.1"/>
    <property type="molecule type" value="Genomic_DNA"/>
</dbReference>
<evidence type="ECO:0000313" key="3">
    <source>
        <dbReference type="Proteomes" id="UP000494330"/>
    </source>
</evidence>
<keyword evidence="3" id="KW-1185">Reference proteome</keyword>
<accession>A0A6P2QZG6</accession>
<feature type="chain" id="PRO_5044426973" evidence="1">
    <location>
        <begin position="38"/>
        <end position="165"/>
    </location>
</feature>
<proteinExistence type="predicted"/>
<feature type="signal peptide" evidence="1">
    <location>
        <begin position="1"/>
        <end position="37"/>
    </location>
</feature>
<sequence length="165" mass="18588">MTRRPFPDYDMNARTTFNRARWLIGCAVASIAIGAHAQSDGESADALLRDSDAVFKQLDAGQYNAVWLDAATFVKARIKQDQFASDMQRARQTVGTVRHRGWAQITRIRYTNASATPDGLYANVDYATTLTTGSIMFEKLSFRLEDDGHWRLTGYVPRQSQNYTP</sequence>
<gene>
    <name evidence="2" type="ORF">BPA30113_06179</name>
</gene>
<dbReference type="InterPro" id="IPR025091">
    <property type="entry name" value="DUF4019"/>
</dbReference>
<protein>
    <submittedName>
        <fullName evidence="2">Membrane protein</fullName>
    </submittedName>
</protein>
<reference evidence="2 3" key="1">
    <citation type="submission" date="2019-09" db="EMBL/GenBank/DDBJ databases">
        <authorList>
            <person name="Depoorter E."/>
        </authorList>
    </citation>
    <scope>NUCLEOTIDE SEQUENCE [LARGE SCALE GENOMIC DNA]</scope>
    <source>
        <strain evidence="2">LMG 30113</strain>
    </source>
</reference>
<keyword evidence="1" id="KW-0732">Signal</keyword>
<name>A0A6P2QZG6_9BURK</name>
<dbReference type="Pfam" id="PF13211">
    <property type="entry name" value="DUF4019"/>
    <property type="match status" value="1"/>
</dbReference>